<evidence type="ECO:0000313" key="4">
    <source>
        <dbReference type="Proteomes" id="UP000243591"/>
    </source>
</evidence>
<dbReference type="InterPro" id="IPR014529">
    <property type="entry name" value="UCP026631"/>
</dbReference>
<gene>
    <name evidence="3" type="ORF">CNY62_09350</name>
</gene>
<feature type="transmembrane region" description="Helical" evidence="1">
    <location>
        <begin position="383"/>
        <end position="400"/>
    </location>
</feature>
<accession>A0A1D2KYB3</accession>
<sequence>MSNIHTKTRQREHPIQLFILFFEFIKTWWFLLAMLFFNVVIKQTVSGFLVYGGSIVLIVLLLLKLVSYFFRYYEVAEDGVHQYEGIFVKEHKFMPYERIQSIHDQQWFFYQPFDVVQAKIEVAGSESTIVLNAVKTSDIDLIKNYRKKAVDSKKTSELNEVNKGPNESVIENIEKTVWEETLPFKNIIINALSSLKSYIGLFVLIGIINQLQSYIGEKYIDAQIERLFNYGVITIIVLILLAFLISVLIALVSDYIKYYNFTLHGYEGYFVIERGLFERHKTTVSYDKVQAVSIKKGIIAHFLGYASISVIQAGEVEGTDKYVMPLIKENEIEGFMSKVFPMMTFPEVQQGLALRTLHSFFLTRILWLYAPLLIGIYFISKPWAWFLLMLPLLFFIKYIIQRRYSGYKIAGRFLVFQVIGWFTTEKLYVNRNRIQAMYFKDSIWMEKNDFKHVRLAIKETTSYEVSLQYLKNIEAQKIYNWFSQK</sequence>
<dbReference type="PIRSF" id="PIRSF026631">
    <property type="entry name" value="UCP026631"/>
    <property type="match status" value="1"/>
</dbReference>
<organism evidence="3 4">
    <name type="scientific">Brochothrix thermosphacta</name>
    <name type="common">Microbacterium thermosphactum</name>
    <dbReference type="NCBI Taxonomy" id="2756"/>
    <lineage>
        <taxon>Bacteria</taxon>
        <taxon>Bacillati</taxon>
        <taxon>Bacillota</taxon>
        <taxon>Bacilli</taxon>
        <taxon>Bacillales</taxon>
        <taxon>Listeriaceae</taxon>
        <taxon>Brochothrix</taxon>
    </lineage>
</organism>
<feature type="transmembrane region" description="Helical" evidence="1">
    <location>
        <begin position="352"/>
        <end position="377"/>
    </location>
</feature>
<dbReference type="PANTHER" id="PTHR34473">
    <property type="entry name" value="UPF0699 TRANSMEMBRANE PROTEIN YDBS"/>
    <property type="match status" value="1"/>
</dbReference>
<feature type="transmembrane region" description="Helical" evidence="1">
    <location>
        <begin position="195"/>
        <end position="215"/>
    </location>
</feature>
<evidence type="ECO:0000259" key="2">
    <source>
        <dbReference type="Pfam" id="PF03703"/>
    </source>
</evidence>
<dbReference type="OrthoDB" id="2195155at2"/>
<feature type="transmembrane region" description="Helical" evidence="1">
    <location>
        <begin position="227"/>
        <end position="252"/>
    </location>
</feature>
<reference evidence="3 4" key="1">
    <citation type="submission" date="2017-09" db="EMBL/GenBank/DDBJ databases">
        <title>Complete Genome Sequences of Two Strains of the Meat Spoilage Bacterium Brochothrix thermosphacta Isolated from Ground Chicken.</title>
        <authorList>
            <person name="Paoli G.C."/>
            <person name="Wijey C."/>
            <person name="Chen C.-Y."/>
            <person name="Nguyen L."/>
            <person name="Yan X."/>
            <person name="Irwin P.L."/>
        </authorList>
    </citation>
    <scope>NUCLEOTIDE SEQUENCE [LARGE SCALE GENOMIC DNA]</scope>
    <source>
        <strain evidence="3 4">BI</strain>
    </source>
</reference>
<evidence type="ECO:0000313" key="3">
    <source>
        <dbReference type="EMBL" id="ATF26579.1"/>
    </source>
</evidence>
<keyword evidence="1" id="KW-0812">Transmembrane</keyword>
<evidence type="ECO:0000256" key="1">
    <source>
        <dbReference type="SAM" id="Phobius"/>
    </source>
</evidence>
<feature type="transmembrane region" description="Helical" evidence="1">
    <location>
        <begin position="17"/>
        <end position="39"/>
    </location>
</feature>
<feature type="domain" description="YdbS-like PH" evidence="2">
    <location>
        <begin position="268"/>
        <end position="328"/>
    </location>
</feature>
<protein>
    <recommendedName>
        <fullName evidence="2">YdbS-like PH domain-containing protein</fullName>
    </recommendedName>
</protein>
<feature type="domain" description="YdbS-like PH" evidence="2">
    <location>
        <begin position="404"/>
        <end position="481"/>
    </location>
</feature>
<dbReference type="RefSeq" id="WP_069126276.1">
    <property type="nucleotide sequence ID" value="NZ_CP023483.1"/>
</dbReference>
<feature type="transmembrane region" description="Helical" evidence="1">
    <location>
        <begin position="45"/>
        <end position="63"/>
    </location>
</feature>
<keyword evidence="1" id="KW-1133">Transmembrane helix</keyword>
<proteinExistence type="predicted"/>
<dbReference type="KEGG" id="bths:CNY62_09350"/>
<dbReference type="AlphaFoldDB" id="A0A1D2KYB3"/>
<keyword evidence="1" id="KW-0472">Membrane</keyword>
<dbReference type="Pfam" id="PF03703">
    <property type="entry name" value="bPH_2"/>
    <property type="match status" value="3"/>
</dbReference>
<dbReference type="STRING" id="2756.BFR44_08050"/>
<dbReference type="EMBL" id="CP023483">
    <property type="protein sequence ID" value="ATF26579.1"/>
    <property type="molecule type" value="Genomic_DNA"/>
</dbReference>
<name>A0A1D2KYB3_BROTH</name>
<dbReference type="Proteomes" id="UP000243591">
    <property type="component" value="Chromosome"/>
</dbReference>
<dbReference type="PANTHER" id="PTHR34473:SF2">
    <property type="entry name" value="UPF0699 TRANSMEMBRANE PROTEIN YDBT"/>
    <property type="match status" value="1"/>
</dbReference>
<dbReference type="InterPro" id="IPR005182">
    <property type="entry name" value="YdbS-like_PH"/>
</dbReference>
<feature type="domain" description="YdbS-like PH" evidence="2">
    <location>
        <begin position="69"/>
        <end position="138"/>
    </location>
</feature>
<keyword evidence="4" id="KW-1185">Reference proteome</keyword>